<dbReference type="KEGG" id="cgk:CGERO_01950"/>
<name>A0A3G6IYZ4_9CORY</name>
<organism evidence="2 3">
    <name type="scientific">Corynebacterium gerontici</name>
    <dbReference type="NCBI Taxonomy" id="2079234"/>
    <lineage>
        <taxon>Bacteria</taxon>
        <taxon>Bacillati</taxon>
        <taxon>Actinomycetota</taxon>
        <taxon>Actinomycetes</taxon>
        <taxon>Mycobacteriales</taxon>
        <taxon>Corynebacteriaceae</taxon>
        <taxon>Corynebacterium</taxon>
    </lineage>
</organism>
<sequence length="65" mass="7038">MRTFVVVAQRGAQDVWVLECPALGAVSQVQDLDRATEEMREPISYLSSLDQSASGSRCAKSPQPA</sequence>
<feature type="compositionally biased region" description="Polar residues" evidence="1">
    <location>
        <begin position="45"/>
        <end position="55"/>
    </location>
</feature>
<evidence type="ECO:0000313" key="3">
    <source>
        <dbReference type="Proteomes" id="UP000271587"/>
    </source>
</evidence>
<gene>
    <name evidence="2" type="ORF">CGERO_01950</name>
</gene>
<dbReference type="RefSeq" id="WP_123933221.1">
    <property type="nucleotide sequence ID" value="NZ_CP033897.1"/>
</dbReference>
<evidence type="ECO:0000313" key="2">
    <source>
        <dbReference type="EMBL" id="AZA10723.1"/>
    </source>
</evidence>
<dbReference type="EMBL" id="CP033897">
    <property type="protein sequence ID" value="AZA10723.1"/>
    <property type="molecule type" value="Genomic_DNA"/>
</dbReference>
<accession>A0A3G6IYZ4</accession>
<keyword evidence="3" id="KW-1185">Reference proteome</keyword>
<feature type="region of interest" description="Disordered" evidence="1">
    <location>
        <begin position="45"/>
        <end position="65"/>
    </location>
</feature>
<dbReference type="AlphaFoldDB" id="A0A3G6IYZ4"/>
<dbReference type="OrthoDB" id="5772641at2"/>
<proteinExistence type="predicted"/>
<evidence type="ECO:0008006" key="4">
    <source>
        <dbReference type="Google" id="ProtNLM"/>
    </source>
</evidence>
<evidence type="ECO:0000256" key="1">
    <source>
        <dbReference type="SAM" id="MobiDB-lite"/>
    </source>
</evidence>
<protein>
    <recommendedName>
        <fullName evidence="4">DUF1902 domain-containing protein</fullName>
    </recommendedName>
</protein>
<reference evidence="2 3" key="1">
    <citation type="submission" date="2018-11" db="EMBL/GenBank/DDBJ databases">
        <authorList>
            <person name="Kleinhagauer T."/>
            <person name="Glaeser S.P."/>
            <person name="Spergser J."/>
            <person name="Ruckert C."/>
            <person name="Kaempfer P."/>
            <person name="Busse H.-J."/>
        </authorList>
    </citation>
    <scope>NUCLEOTIDE SEQUENCE [LARGE SCALE GENOMIC DNA]</scope>
    <source>
        <strain evidence="2 3">W8</strain>
    </source>
</reference>
<dbReference type="Proteomes" id="UP000271587">
    <property type="component" value="Chromosome"/>
</dbReference>